<dbReference type="KEGG" id="halg:HUG10_11290"/>
<sequence length="214" mass="22201">MLAETAEAGEPSLRVWAPGRQIAFGRRDAREDGYADAKRAAEERGFPPSERSVGGRAVAYADLTLAFAHAVPLADMRRGMDDRYDAAVDTVVDALRSVGADVEPGEPPDSYCPGAHSVRVVDGGKVAGIAQRVRQGAALVSGCVTVAEEGAIRDVLVPVYDALGVPFDPESVGSVSAAGGPSDPDAVRDALEAAFVADREAVRLDAAELPTDDG</sequence>
<dbReference type="EMBL" id="CP058529">
    <property type="protein sequence ID" value="QLG29486.1"/>
    <property type="molecule type" value="Genomic_DNA"/>
</dbReference>
<dbReference type="InterPro" id="IPR004143">
    <property type="entry name" value="BPL_LPL_catalytic"/>
</dbReference>
<dbReference type="SUPFAM" id="SSF55681">
    <property type="entry name" value="Class II aaRS and biotin synthetases"/>
    <property type="match status" value="1"/>
</dbReference>
<evidence type="ECO:0000256" key="1">
    <source>
        <dbReference type="SAM" id="MobiDB-lite"/>
    </source>
</evidence>
<dbReference type="Proteomes" id="UP000509750">
    <property type="component" value="Chromosome"/>
</dbReference>
<feature type="compositionally biased region" description="Basic and acidic residues" evidence="1">
    <location>
        <begin position="27"/>
        <end position="45"/>
    </location>
</feature>
<dbReference type="GeneID" id="56029425"/>
<dbReference type="AlphaFoldDB" id="A0A7D5GE21"/>
<dbReference type="OrthoDB" id="192160at2157"/>
<protein>
    <submittedName>
        <fullName evidence="3">Lipoate--protein ligase family protein</fullName>
    </submittedName>
</protein>
<dbReference type="Pfam" id="PF21948">
    <property type="entry name" value="LplA-B_cat"/>
    <property type="match status" value="1"/>
</dbReference>
<keyword evidence="4" id="KW-1185">Reference proteome</keyword>
<organism evidence="3 4">
    <name type="scientific">Halorarum halophilum</name>
    <dbReference type="NCBI Taxonomy" id="2743090"/>
    <lineage>
        <taxon>Archaea</taxon>
        <taxon>Methanobacteriati</taxon>
        <taxon>Methanobacteriota</taxon>
        <taxon>Stenosarchaea group</taxon>
        <taxon>Halobacteria</taxon>
        <taxon>Halobacteriales</taxon>
        <taxon>Haloferacaceae</taxon>
        <taxon>Halorarum</taxon>
    </lineage>
</organism>
<feature type="domain" description="BPL/LPL catalytic" evidence="2">
    <location>
        <begin position="7"/>
        <end position="203"/>
    </location>
</feature>
<keyword evidence="3" id="KW-0436">Ligase</keyword>
<gene>
    <name evidence="3" type="ORF">HUG10_11290</name>
</gene>
<dbReference type="InterPro" id="IPR045864">
    <property type="entry name" value="aa-tRNA-synth_II/BPL/LPL"/>
</dbReference>
<dbReference type="Gene3D" id="3.30.930.10">
    <property type="entry name" value="Bira Bifunctional Protein, Domain 2"/>
    <property type="match status" value="1"/>
</dbReference>
<accession>A0A7D5GE21</accession>
<reference evidence="3 4" key="1">
    <citation type="submission" date="2020-07" db="EMBL/GenBank/DDBJ databases">
        <title>Gai3-2, isolated from salt lake.</title>
        <authorList>
            <person name="Cui H."/>
            <person name="Shi X."/>
        </authorList>
    </citation>
    <scope>NUCLEOTIDE SEQUENCE [LARGE SCALE GENOMIC DNA]</scope>
    <source>
        <strain evidence="3 4">Gai3-2</strain>
    </source>
</reference>
<dbReference type="RefSeq" id="WP_179171060.1">
    <property type="nucleotide sequence ID" value="NZ_CP058529.1"/>
</dbReference>
<evidence type="ECO:0000259" key="2">
    <source>
        <dbReference type="PROSITE" id="PS51733"/>
    </source>
</evidence>
<name>A0A7D5GE21_9EURY</name>
<evidence type="ECO:0000313" key="4">
    <source>
        <dbReference type="Proteomes" id="UP000509750"/>
    </source>
</evidence>
<dbReference type="GO" id="GO:0016874">
    <property type="term" value="F:ligase activity"/>
    <property type="evidence" value="ECO:0007669"/>
    <property type="project" value="UniProtKB-KW"/>
</dbReference>
<evidence type="ECO:0000313" key="3">
    <source>
        <dbReference type="EMBL" id="QLG29486.1"/>
    </source>
</evidence>
<proteinExistence type="predicted"/>
<dbReference type="PROSITE" id="PS51733">
    <property type="entry name" value="BPL_LPL_CATALYTIC"/>
    <property type="match status" value="1"/>
</dbReference>
<feature type="region of interest" description="Disordered" evidence="1">
    <location>
        <begin position="27"/>
        <end position="51"/>
    </location>
</feature>